<keyword evidence="3" id="KW-1185">Reference proteome</keyword>
<dbReference type="PANTHER" id="PTHR34875:SF6">
    <property type="entry name" value="UPF0237 PROTEIN MJ1558"/>
    <property type="match status" value="1"/>
</dbReference>
<feature type="domain" description="ACT" evidence="1">
    <location>
        <begin position="88"/>
        <end position="169"/>
    </location>
</feature>
<accession>A0A6G6WJ51</accession>
<dbReference type="GO" id="GO:0006355">
    <property type="term" value="P:regulation of DNA-templated transcription"/>
    <property type="evidence" value="ECO:0007669"/>
    <property type="project" value="InterPro"/>
</dbReference>
<sequence>MATFVLTVLGDDRPGLVSALSATITAHGASWERSQLAQLAGKFAGIVVVRVPDDRHDALVAELAALEGLQVATERSERVVTGETSFFLLELLGDDRPGIVAEISSALAEAGVSIEELTTDVREAPHAGGMLFEARALLDVPAGATQDDVQAVLEGLADELMVELRLSEQ</sequence>
<dbReference type="CDD" id="cd04869">
    <property type="entry name" value="ACT_GcvR_2"/>
    <property type="match status" value="1"/>
</dbReference>
<gene>
    <name evidence="2" type="ORF">G5V58_23225</name>
</gene>
<dbReference type="PROSITE" id="PS51671">
    <property type="entry name" value="ACT"/>
    <property type="match status" value="1"/>
</dbReference>
<dbReference type="InterPro" id="IPR050990">
    <property type="entry name" value="UPF0237/GcvR_regulator"/>
</dbReference>
<dbReference type="PANTHER" id="PTHR34875">
    <property type="entry name" value="UPF0237 PROTEIN MJ1558"/>
    <property type="match status" value="1"/>
</dbReference>
<organism evidence="2 3">
    <name type="scientific">Nocardioides anomalus</name>
    <dbReference type="NCBI Taxonomy" id="2712223"/>
    <lineage>
        <taxon>Bacteria</taxon>
        <taxon>Bacillati</taxon>
        <taxon>Actinomycetota</taxon>
        <taxon>Actinomycetes</taxon>
        <taxon>Propionibacteriales</taxon>
        <taxon>Nocardioidaceae</taxon>
        <taxon>Nocardioides</taxon>
    </lineage>
</organism>
<dbReference type="RefSeq" id="WP_165237672.1">
    <property type="nucleotide sequence ID" value="NZ_CP049257.1"/>
</dbReference>
<dbReference type="InterPro" id="IPR002912">
    <property type="entry name" value="ACT_dom"/>
</dbReference>
<evidence type="ECO:0000313" key="2">
    <source>
        <dbReference type="EMBL" id="QIG45274.1"/>
    </source>
</evidence>
<dbReference type="EMBL" id="CP049257">
    <property type="protein sequence ID" value="QIG45274.1"/>
    <property type="molecule type" value="Genomic_DNA"/>
</dbReference>
<reference evidence="2 3" key="1">
    <citation type="submission" date="2020-02" db="EMBL/GenBank/DDBJ databases">
        <title>Full genome sequence of Nocardioides sp. R-3366.</title>
        <authorList>
            <person name="Im W.-T."/>
        </authorList>
    </citation>
    <scope>NUCLEOTIDE SEQUENCE [LARGE SCALE GENOMIC DNA]</scope>
    <source>
        <strain evidence="2 3">R-3366</strain>
    </source>
</reference>
<dbReference type="AlphaFoldDB" id="A0A6G6WJ51"/>
<dbReference type="InterPro" id="IPR045865">
    <property type="entry name" value="ACT-like_dom_sf"/>
</dbReference>
<name>A0A6G6WJ51_9ACTN</name>
<evidence type="ECO:0000313" key="3">
    <source>
        <dbReference type="Proteomes" id="UP000502996"/>
    </source>
</evidence>
<dbReference type="Pfam" id="PF13740">
    <property type="entry name" value="ACT_6"/>
    <property type="match status" value="2"/>
</dbReference>
<dbReference type="PIRSF" id="PIRSF028103">
    <property type="entry name" value="GcvR"/>
    <property type="match status" value="1"/>
</dbReference>
<dbReference type="InterPro" id="IPR016867">
    <property type="entry name" value="GcvR"/>
</dbReference>
<evidence type="ECO:0000259" key="1">
    <source>
        <dbReference type="PROSITE" id="PS51671"/>
    </source>
</evidence>
<proteinExistence type="predicted"/>
<protein>
    <submittedName>
        <fullName evidence="2">ACT domain-containing protein</fullName>
    </submittedName>
</protein>
<dbReference type="SUPFAM" id="SSF55021">
    <property type="entry name" value="ACT-like"/>
    <property type="match status" value="2"/>
</dbReference>
<dbReference type="KEGG" id="nano:G5V58_23225"/>
<dbReference type="Gene3D" id="3.30.70.260">
    <property type="match status" value="2"/>
</dbReference>
<dbReference type="Proteomes" id="UP000502996">
    <property type="component" value="Chromosome"/>
</dbReference>